<sequence>MSYIKTGAAHTNQLTEDLYGNEQTRYSRYETGFIEGEYRDMLALIADETGFDGLGFDSTAGSNDDKWHVVNLFENGGHYVDSVAIGGALDEEHALSLATTQFDHLGADYGVVVGYTDNMQFDHMTDDGAWSIDAISKLLNNPSQDKHYLPIITSKELYEEATRAAFNGVQWDNLTLSSHGGSLTNLYTDMIRADTFKELTQEFDLQQALIDSEAEEAEFDSIMETVNRLPMLKDRLFRAMSQASNETLSVTNVTQTKPFKRGGVVNVAFVFDLSDGQKLSIWFHNPDSTPSKLLAGDMMVSWKWLLNKRDVTAILSPVNGQTVKIPTLARQMMLLASKNSKNFKRAQERKAKRDADINEAQSNIEKKKQTIEQLDNDIASLKDQIDAAMKANKGKADKDTTETTNDDSSQDMNIQVNSIDIDSLDIEPRYKKRLLDGVQRGLGILDTAAQTKLKQKIESLKTQLTSMGVSFISESEHQEKINSNEESGFSVQSLQDDLKESVSQLHKLVNKQIRPSKIVGTGYKDNRAVAFENLGLNIAENEVVLRTQPSGFYKTVNLSNYETYLDVLVSSSKKANEGVTTASQIEPKEALKSDVETYFSETPYVSDAGGDVLQMSGFELGKFPDTPEGKKQLRQAAKDAFNQLRGQWVDCPSLKVTEGENAKVEIRRRSIKEFMAFSGDTRKLKLVPKIKNIIETASLPDNGWQENKKMDKKRSTVGYYHLENKVRLDNELLSIKIVIEKDNNGLLHYDVLVPKFSSQFDHIKMPETAIPDHDSGVASGTDNIKSKYADEINMFDSIEDDYEKKMSEQPIPDNYSGGDSDTKIIKPNSTDEVNMFDSIEDDYEINIEILEVIEQGNSSKQVEDNFVGTTDKTAKEQSITSELDPKEVPKSDVETFSPENPYALYADNDEDAMANAERWEARKVLTEKGLEKLNELAESFGFTTFIEPRHAGLGVFQAVKEVSNRRVEIEGKFKNYDGESAKESPNDFTIEWSQDGEVVDYQYTNDLPEYIEKANNWLNQDVGSLNEQNVATVNAPEDIESGEQEVSDIKQGHAMQQTETAYSQDDTDYLNSIIDGSLSTDDIDLDRLTVIGEKDEHNPLFTQALDVVLSAVDKESSDL</sequence>
<keyword evidence="5" id="KW-1185">Reference proteome</keyword>
<evidence type="ECO:0000313" key="4">
    <source>
        <dbReference type="EMBL" id="WXX24815.1"/>
    </source>
</evidence>
<dbReference type="Pfam" id="PF18798">
    <property type="entry name" value="LPD3"/>
    <property type="match status" value="1"/>
</dbReference>
<accession>A0AAU6PWP1</accession>
<feature type="domain" description="Large polyvalent protein-associated" evidence="3">
    <location>
        <begin position="629"/>
        <end position="749"/>
    </location>
</feature>
<feature type="domain" description="Defence against restriction A N-terminal" evidence="2">
    <location>
        <begin position="218"/>
        <end position="340"/>
    </location>
</feature>
<proteinExistence type="predicted"/>
<dbReference type="InterPro" id="IPR041140">
    <property type="entry name" value="DarA_N"/>
</dbReference>
<evidence type="ECO:0000259" key="3">
    <source>
        <dbReference type="Pfam" id="PF18798"/>
    </source>
</evidence>
<feature type="compositionally biased region" description="Polar residues" evidence="1">
    <location>
        <begin position="871"/>
        <end position="881"/>
    </location>
</feature>
<dbReference type="AlphaFoldDB" id="A0AAU6PWP1"/>
<organism evidence="4 5">
    <name type="scientific">Psychrobacter raelei</name>
    <dbReference type="NCBI Taxonomy" id="2565531"/>
    <lineage>
        <taxon>Bacteria</taxon>
        <taxon>Pseudomonadati</taxon>
        <taxon>Pseudomonadota</taxon>
        <taxon>Gammaproteobacteria</taxon>
        <taxon>Moraxellales</taxon>
        <taxon>Moraxellaceae</taxon>
        <taxon>Psychrobacter</taxon>
    </lineage>
</organism>
<reference evidence="4" key="1">
    <citation type="submission" date="2024-03" db="EMBL/GenBank/DDBJ databases">
        <title>Psychrobacter raelis sp. nov. isolated from a dog with peritonitis.</title>
        <authorList>
            <person name="Schiavone A."/>
            <person name="Manzulli V."/>
            <person name="Camarda A."/>
            <person name="Cafiero M.A."/>
            <person name="Vasco I."/>
            <person name="Marino L."/>
            <person name="Pennuzzi G."/>
            <person name="Serrecchia L."/>
            <person name="Galante D."/>
            <person name="Pugliese N."/>
        </authorList>
    </citation>
    <scope>NUCLEOTIDE SEQUENCE</scope>
    <source>
        <strain evidence="4">PraFG1</strain>
    </source>
</reference>
<dbReference type="Proteomes" id="UP000829560">
    <property type="component" value="Chromosome"/>
</dbReference>
<evidence type="ECO:0000313" key="5">
    <source>
        <dbReference type="Proteomes" id="UP000829560"/>
    </source>
</evidence>
<feature type="region of interest" description="Disordered" evidence="1">
    <location>
        <begin position="390"/>
        <end position="412"/>
    </location>
</feature>
<dbReference type="EMBL" id="CP093310">
    <property type="protein sequence ID" value="WXX24815.1"/>
    <property type="molecule type" value="Genomic_DNA"/>
</dbReference>
<gene>
    <name evidence="4" type="ORF">MN210_18410</name>
</gene>
<name>A0AAU6PWP1_9GAMM</name>
<feature type="compositionally biased region" description="Basic and acidic residues" evidence="1">
    <location>
        <begin position="883"/>
        <end position="893"/>
    </location>
</feature>
<dbReference type="RefSeq" id="WP_338412798.1">
    <property type="nucleotide sequence ID" value="NZ_CP093310.2"/>
</dbReference>
<protein>
    <submittedName>
        <fullName evidence="4">PRTRC system protein E</fullName>
    </submittedName>
</protein>
<evidence type="ECO:0000256" key="1">
    <source>
        <dbReference type="SAM" id="MobiDB-lite"/>
    </source>
</evidence>
<evidence type="ECO:0000259" key="2">
    <source>
        <dbReference type="Pfam" id="PF18788"/>
    </source>
</evidence>
<dbReference type="InterPro" id="IPR040824">
    <property type="entry name" value="LPD3"/>
</dbReference>
<feature type="region of interest" description="Disordered" evidence="1">
    <location>
        <begin position="871"/>
        <end position="900"/>
    </location>
</feature>
<dbReference type="Pfam" id="PF18788">
    <property type="entry name" value="DarA_N"/>
    <property type="match status" value="1"/>
</dbReference>
<dbReference type="KEGG" id="prae:MN210_18410"/>